<feature type="domain" description="Transposase IS4-like" evidence="1">
    <location>
        <begin position="110"/>
        <end position="281"/>
    </location>
</feature>
<dbReference type="Proteomes" id="UP001212326">
    <property type="component" value="Chromosome"/>
</dbReference>
<dbReference type="NCBIfam" id="NF033520">
    <property type="entry name" value="transpos_IS982"/>
    <property type="match status" value="1"/>
</dbReference>
<evidence type="ECO:0000313" key="3">
    <source>
        <dbReference type="Proteomes" id="UP001212326"/>
    </source>
</evidence>
<accession>A0ABY7PF46</accession>
<proteinExistence type="predicted"/>
<dbReference type="InterPro" id="IPR002559">
    <property type="entry name" value="Transposase_11"/>
</dbReference>
<keyword evidence="3" id="KW-1185">Reference proteome</keyword>
<dbReference type="RefSeq" id="WP_270086224.1">
    <property type="nucleotide sequence ID" value="NZ_CP115300.1"/>
</dbReference>
<dbReference type="Pfam" id="PF01609">
    <property type="entry name" value="DDE_Tnp_1"/>
    <property type="match status" value="1"/>
</dbReference>
<organism evidence="2 3">
    <name type="scientific">Streptomyces camelliae</name>
    <dbReference type="NCBI Taxonomy" id="3004093"/>
    <lineage>
        <taxon>Bacteria</taxon>
        <taxon>Bacillati</taxon>
        <taxon>Actinomycetota</taxon>
        <taxon>Actinomycetes</taxon>
        <taxon>Kitasatosporales</taxon>
        <taxon>Streptomycetaceae</taxon>
        <taxon>Streptomyces</taxon>
    </lineage>
</organism>
<protein>
    <submittedName>
        <fullName evidence="2">IS982 family transposase</fullName>
    </submittedName>
</protein>
<gene>
    <name evidence="2" type="ORF">O1G22_42710</name>
</gene>
<dbReference type="EMBL" id="CP115300">
    <property type="protein sequence ID" value="WBO69007.1"/>
    <property type="molecule type" value="Genomic_DNA"/>
</dbReference>
<evidence type="ECO:0000259" key="1">
    <source>
        <dbReference type="Pfam" id="PF01609"/>
    </source>
</evidence>
<sequence>MKTDLDSLATVLYVKTDDLLKGSPQFGPWRPAVGIAPQLSDAELVTLAMMQAMLGFTSEARWLRHAHAHLRYLFPYLPKQSGYNKRLRKAAELLRRVTRLLATDTSVWSDDVWIVDSTPVECGRSRETVKRSDLAGWAEYGYCASHSRFFWGLRLHLACTLQGLPIAFALTGAKADERETLLDLLAAEPHLVASRPGQTLIGDKNYFGRDFEHQLAEQDIQLLRPARKGEPDRPGAPLFKPLRQVIESVNETFKGQLNLEQHRGRTPSGVIARVMQRILALTAAIWHNDHTGQLVLRSLIAYDH</sequence>
<evidence type="ECO:0000313" key="2">
    <source>
        <dbReference type="EMBL" id="WBO69007.1"/>
    </source>
</evidence>
<reference evidence="2 3" key="1">
    <citation type="submission" date="2022-12" db="EMBL/GenBank/DDBJ databases">
        <authorList>
            <person name="Mo P."/>
        </authorList>
    </citation>
    <scope>NUCLEOTIDE SEQUENCE [LARGE SCALE GENOMIC DNA]</scope>
    <source>
        <strain evidence="2 3">HUAS 2-6</strain>
    </source>
</reference>
<name>A0ABY7PF46_9ACTN</name>